<dbReference type="Proteomes" id="UP001419268">
    <property type="component" value="Unassembled WGS sequence"/>
</dbReference>
<keyword evidence="3" id="KW-1185">Reference proteome</keyword>
<gene>
    <name evidence="2" type="ORF">Scep_022119</name>
</gene>
<sequence>MATLTLHAAANQEGRPPSPLSSLHSPPRAVRFQKLIEDMVLIATSKNDCDPNLE</sequence>
<organism evidence="2 3">
    <name type="scientific">Stephania cephalantha</name>
    <dbReference type="NCBI Taxonomy" id="152367"/>
    <lineage>
        <taxon>Eukaryota</taxon>
        <taxon>Viridiplantae</taxon>
        <taxon>Streptophyta</taxon>
        <taxon>Embryophyta</taxon>
        <taxon>Tracheophyta</taxon>
        <taxon>Spermatophyta</taxon>
        <taxon>Magnoliopsida</taxon>
        <taxon>Ranunculales</taxon>
        <taxon>Menispermaceae</taxon>
        <taxon>Menispermoideae</taxon>
        <taxon>Cissampelideae</taxon>
        <taxon>Stephania</taxon>
    </lineage>
</organism>
<evidence type="ECO:0000313" key="3">
    <source>
        <dbReference type="Proteomes" id="UP001419268"/>
    </source>
</evidence>
<dbReference type="AlphaFoldDB" id="A0AAP0F7C1"/>
<protein>
    <submittedName>
        <fullName evidence="2">Uncharacterized protein</fullName>
    </submittedName>
</protein>
<evidence type="ECO:0000313" key="2">
    <source>
        <dbReference type="EMBL" id="KAK9105275.1"/>
    </source>
</evidence>
<accession>A0AAP0F7C1</accession>
<name>A0AAP0F7C1_9MAGN</name>
<evidence type="ECO:0000256" key="1">
    <source>
        <dbReference type="SAM" id="MobiDB-lite"/>
    </source>
</evidence>
<feature type="region of interest" description="Disordered" evidence="1">
    <location>
        <begin position="1"/>
        <end position="26"/>
    </location>
</feature>
<dbReference type="EMBL" id="JBBNAG010000009">
    <property type="protein sequence ID" value="KAK9105275.1"/>
    <property type="molecule type" value="Genomic_DNA"/>
</dbReference>
<comment type="caution">
    <text evidence="2">The sequence shown here is derived from an EMBL/GenBank/DDBJ whole genome shotgun (WGS) entry which is preliminary data.</text>
</comment>
<reference evidence="2 3" key="1">
    <citation type="submission" date="2024-01" db="EMBL/GenBank/DDBJ databases">
        <title>Genome assemblies of Stephania.</title>
        <authorList>
            <person name="Yang L."/>
        </authorList>
    </citation>
    <scope>NUCLEOTIDE SEQUENCE [LARGE SCALE GENOMIC DNA]</scope>
    <source>
        <strain evidence="2">JXDWG</strain>
        <tissue evidence="2">Leaf</tissue>
    </source>
</reference>
<proteinExistence type="predicted"/>